<dbReference type="SUPFAM" id="SSF88713">
    <property type="entry name" value="Glycoside hydrolase/deacetylase"/>
    <property type="match status" value="1"/>
</dbReference>
<dbReference type="Pfam" id="PF01522">
    <property type="entry name" value="Polysacc_deac_1"/>
    <property type="match status" value="1"/>
</dbReference>
<gene>
    <name evidence="2" type="ORF">SAMN05421819_4380</name>
</gene>
<sequence>MLTSHLTNELVLTGALAGLGATLVNGCMRPESQIFGRTIVAGHDTKEVALTYDDGPNDAATYDLLELLAQHKARATFFMIGRYVQQRPDMVRAVHNAGHLVANHTMSHPWLAWQSAARIRQELADCNHALEDALGAPVHYMRPPHGARRPAVIRIARELGLKVVQWNVMGFDWEPIGVEGILKNIEGGLRRSRYWGRGANILLHDGSDINMGFDRSDSVTATARLLQRFAAEDCRLVTVDHWG</sequence>
<feature type="domain" description="NodB homology" evidence="1">
    <location>
        <begin position="46"/>
        <end position="237"/>
    </location>
</feature>
<proteinExistence type="predicted"/>
<dbReference type="CDD" id="cd10917">
    <property type="entry name" value="CE4_NodB_like_6s_7s"/>
    <property type="match status" value="1"/>
</dbReference>
<dbReference type="PANTHER" id="PTHR10587">
    <property type="entry name" value="GLYCOSYL TRANSFERASE-RELATED"/>
    <property type="match status" value="1"/>
</dbReference>
<evidence type="ECO:0000259" key="1">
    <source>
        <dbReference type="PROSITE" id="PS51677"/>
    </source>
</evidence>
<dbReference type="GO" id="GO:0016810">
    <property type="term" value="F:hydrolase activity, acting on carbon-nitrogen (but not peptide) bonds"/>
    <property type="evidence" value="ECO:0007669"/>
    <property type="project" value="InterPro"/>
</dbReference>
<protein>
    <submittedName>
        <fullName evidence="2">Peptidoglycan/xylan/chitin deacetylase, PgdA/CDA1 family</fullName>
    </submittedName>
</protein>
<keyword evidence="3" id="KW-1185">Reference proteome</keyword>
<dbReference type="AlphaFoldDB" id="A0A1H6CAK9"/>
<organism evidence="2 3">
    <name type="scientific">Bryocella elongata</name>
    <dbReference type="NCBI Taxonomy" id="863522"/>
    <lineage>
        <taxon>Bacteria</taxon>
        <taxon>Pseudomonadati</taxon>
        <taxon>Acidobacteriota</taxon>
        <taxon>Terriglobia</taxon>
        <taxon>Terriglobales</taxon>
        <taxon>Acidobacteriaceae</taxon>
        <taxon>Bryocella</taxon>
    </lineage>
</organism>
<reference evidence="2 3" key="1">
    <citation type="submission" date="2016-10" db="EMBL/GenBank/DDBJ databases">
        <authorList>
            <person name="de Groot N.N."/>
        </authorList>
    </citation>
    <scope>NUCLEOTIDE SEQUENCE [LARGE SCALE GENOMIC DNA]</scope>
    <source>
        <strain evidence="2 3">DSM 22489</strain>
    </source>
</reference>
<dbReference type="InterPro" id="IPR002509">
    <property type="entry name" value="NODB_dom"/>
</dbReference>
<dbReference type="PROSITE" id="PS51677">
    <property type="entry name" value="NODB"/>
    <property type="match status" value="1"/>
</dbReference>
<evidence type="ECO:0000313" key="3">
    <source>
        <dbReference type="Proteomes" id="UP000236728"/>
    </source>
</evidence>
<dbReference type="GO" id="GO:0005975">
    <property type="term" value="P:carbohydrate metabolic process"/>
    <property type="evidence" value="ECO:0007669"/>
    <property type="project" value="InterPro"/>
</dbReference>
<dbReference type="RefSeq" id="WP_103935214.1">
    <property type="nucleotide sequence ID" value="NZ_FNVA01000009.1"/>
</dbReference>
<dbReference type="EMBL" id="FNVA01000009">
    <property type="protein sequence ID" value="SEG69787.1"/>
    <property type="molecule type" value="Genomic_DNA"/>
</dbReference>
<evidence type="ECO:0000313" key="2">
    <source>
        <dbReference type="EMBL" id="SEG69787.1"/>
    </source>
</evidence>
<name>A0A1H6CAK9_9BACT</name>
<dbReference type="OrthoDB" id="9812065at2"/>
<dbReference type="InterPro" id="IPR011330">
    <property type="entry name" value="Glyco_hydro/deAcase_b/a-brl"/>
</dbReference>
<accession>A0A1H6CAK9</accession>
<dbReference type="Gene3D" id="3.20.20.370">
    <property type="entry name" value="Glycoside hydrolase/deacetylase"/>
    <property type="match status" value="1"/>
</dbReference>
<dbReference type="Proteomes" id="UP000236728">
    <property type="component" value="Unassembled WGS sequence"/>
</dbReference>
<dbReference type="InterPro" id="IPR050248">
    <property type="entry name" value="Polysacc_deacetylase_ArnD"/>
</dbReference>
<dbReference type="PANTHER" id="PTHR10587:SF137">
    <property type="entry name" value="4-DEOXY-4-FORMAMIDO-L-ARABINOSE-PHOSPHOUNDECAPRENOL DEFORMYLASE ARND-RELATED"/>
    <property type="match status" value="1"/>
</dbReference>